<keyword evidence="9" id="KW-0813">Transport</keyword>
<dbReference type="EMBL" id="MLAK01000609">
    <property type="protein sequence ID" value="OHT10483.1"/>
    <property type="molecule type" value="Genomic_DNA"/>
</dbReference>
<accession>A0A1J4KH24</accession>
<dbReference type="Proteomes" id="UP000179807">
    <property type="component" value="Unassembled WGS sequence"/>
</dbReference>
<comment type="similarity">
    <text evidence="9">Belongs to the exportin family.</text>
</comment>
<dbReference type="InterPro" id="IPR011989">
    <property type="entry name" value="ARM-like"/>
</dbReference>
<organism evidence="11 12">
    <name type="scientific">Tritrichomonas foetus</name>
    <dbReference type="NCBI Taxonomy" id="1144522"/>
    <lineage>
        <taxon>Eukaryota</taxon>
        <taxon>Metamonada</taxon>
        <taxon>Parabasalia</taxon>
        <taxon>Tritrichomonadida</taxon>
        <taxon>Tritrichomonadidae</taxon>
        <taxon>Tritrichomonas</taxon>
    </lineage>
</organism>
<keyword evidence="6 9" id="KW-0539">Nucleus</keyword>
<gene>
    <name evidence="11" type="ORF">TRFO_20144</name>
</gene>
<reference evidence="11" key="1">
    <citation type="submission" date="2016-10" db="EMBL/GenBank/DDBJ databases">
        <authorList>
            <person name="Benchimol M."/>
            <person name="Almeida L.G."/>
            <person name="Vasconcelos A.T."/>
            <person name="Perreira-Neves A."/>
            <person name="Rosa I.A."/>
            <person name="Tasca T."/>
            <person name="Bogo M.R."/>
            <person name="de Souza W."/>
        </authorList>
    </citation>
    <scope>NUCLEOTIDE SEQUENCE [LARGE SCALE GENOMIC DNA]</scope>
    <source>
        <strain evidence="11">K</strain>
    </source>
</reference>
<dbReference type="GO" id="GO:0000049">
    <property type="term" value="F:tRNA binding"/>
    <property type="evidence" value="ECO:0007669"/>
    <property type="project" value="UniProtKB-UniRule"/>
</dbReference>
<evidence type="ECO:0000256" key="9">
    <source>
        <dbReference type="RuleBase" id="RU366037"/>
    </source>
</evidence>
<name>A0A1J4KH24_9EUKA</name>
<evidence type="ECO:0000256" key="2">
    <source>
        <dbReference type="ARBA" id="ARBA00018928"/>
    </source>
</evidence>
<dbReference type="Pfam" id="PF08389">
    <property type="entry name" value="Xpo1"/>
    <property type="match status" value="1"/>
</dbReference>
<keyword evidence="12" id="KW-1185">Reference proteome</keyword>
<evidence type="ECO:0000256" key="1">
    <source>
        <dbReference type="ARBA" id="ARBA00004496"/>
    </source>
</evidence>
<protein>
    <recommendedName>
        <fullName evidence="2 9">Exportin-T</fullName>
    </recommendedName>
    <alternativeName>
        <fullName evidence="7 9">Exportin(tRNA)</fullName>
    </alternativeName>
    <alternativeName>
        <fullName evidence="8 9">tRNA exportin</fullName>
    </alternativeName>
</protein>
<dbReference type="VEuPathDB" id="TrichDB:TRFO_20144"/>
<dbReference type="GeneID" id="94835930"/>
<dbReference type="PANTHER" id="PTHR15952">
    <property type="entry name" value="EXPORTIN-T/LOS1"/>
    <property type="match status" value="1"/>
</dbReference>
<dbReference type="SUPFAM" id="SSF48371">
    <property type="entry name" value="ARM repeat"/>
    <property type="match status" value="1"/>
</dbReference>
<keyword evidence="3 9" id="KW-0963">Cytoplasm</keyword>
<dbReference type="InterPro" id="IPR013598">
    <property type="entry name" value="Exportin-1/Importin-b-like"/>
</dbReference>
<dbReference type="GO" id="GO:0031267">
    <property type="term" value="F:small GTPase binding"/>
    <property type="evidence" value="ECO:0007669"/>
    <property type="project" value="InterPro"/>
</dbReference>
<evidence type="ECO:0000256" key="5">
    <source>
        <dbReference type="ARBA" id="ARBA00022884"/>
    </source>
</evidence>
<evidence type="ECO:0000256" key="3">
    <source>
        <dbReference type="ARBA" id="ARBA00022490"/>
    </source>
</evidence>
<evidence type="ECO:0000313" key="11">
    <source>
        <dbReference type="EMBL" id="OHT10483.1"/>
    </source>
</evidence>
<dbReference type="InterPro" id="IPR040017">
    <property type="entry name" value="XPOT"/>
</dbReference>
<evidence type="ECO:0000259" key="10">
    <source>
        <dbReference type="Pfam" id="PF08389"/>
    </source>
</evidence>
<keyword evidence="4 9" id="KW-0820">tRNA-binding</keyword>
<dbReference type="Gene3D" id="1.25.10.10">
    <property type="entry name" value="Leucine-rich Repeat Variant"/>
    <property type="match status" value="1"/>
</dbReference>
<proteinExistence type="inferred from homology"/>
<comment type="subcellular location">
    <subcellularLocation>
        <location evidence="1 9">Cytoplasm</location>
    </subcellularLocation>
    <subcellularLocation>
        <location evidence="9">Nucleus</location>
    </subcellularLocation>
    <text evidence="9">Shuttles between the nucleus and the cytoplasm.</text>
</comment>
<dbReference type="GO" id="GO:0005643">
    <property type="term" value="C:nuclear pore"/>
    <property type="evidence" value="ECO:0007669"/>
    <property type="project" value="TreeGrafter"/>
</dbReference>
<dbReference type="RefSeq" id="XP_068363619.1">
    <property type="nucleotide sequence ID" value="XM_068501226.1"/>
</dbReference>
<evidence type="ECO:0000256" key="8">
    <source>
        <dbReference type="ARBA" id="ARBA00032199"/>
    </source>
</evidence>
<dbReference type="InterPro" id="IPR016024">
    <property type="entry name" value="ARM-type_fold"/>
</dbReference>
<dbReference type="GO" id="GO:0071528">
    <property type="term" value="P:tRNA re-export from nucleus"/>
    <property type="evidence" value="ECO:0007669"/>
    <property type="project" value="UniProtKB-UniRule"/>
</dbReference>
<sequence length="826" mass="94013">MDLALLESKLRIALERSPSVSPQEIQESINTVNTICNSLDGLQFIVNHSLNFSCPASKKFSLIVCKNWCMHRWSELSNELKNQLKEFLFFQSLQNFDSIPQDFQNVIGDAQCSYMWNSFLTEWPSFWDDLLKMPPIVVLNFLNAFCSLTSTMHQDSNQTFTQIKQTVRSQETDKDILLFVFNVLNLNGPLCFSILASLIHWISLDFILNNDSMSLLINALNNPQTASPALNALTSLIERGMETEMKMQIIEMLQIPPRVISLICNNADNTIIYSAAQLIENTGSLLISTPKALPFFQIALQLLTNLDNEISGCVASFIQQYTKSYPEVAPIVMNTCYSRLKEYYNFIENEDEPYCDMLFGIIRACFSVNHDDSLQFLLSICESMDIIGEMPHCVALLEILNDQQPQPEFVQYFEPLLSLTPPLSPHHTKALGSYVRFFTSVAGAFDITTISTFFARISQFALSPMIREETRTFLSFSLLGFTKKYNNIHFDQNTIFSFVQTFDPNLISIAALLISRLDQNQYEIFQSCVSHLFSKLQANIGICPLVLHFIKSLHYNQGSPHIPIVLGFLTQIKQYVKSDDQLQAQFIRTSFYSLGPESCNLINECIPSSTERLSISALSDVSNTTVKLFKNNEFSINLAYHMFDSFVKCFNEIDDWSIVNDNTIEVIQMVDDYLSLCASIILETSPEFSQKLLLFVSNSLSPKYFCYQLFLKFYSFISHISKVIPDVSLQSFGVVSITALLSNINFNPTHPGWSKVITKLAKFQAYILSSIHDSTIQIIATTLAQLNATEQMTRAYIEILQLSPRQRNENIVSFCNDFMKYKKSLC</sequence>
<evidence type="ECO:0000256" key="7">
    <source>
        <dbReference type="ARBA" id="ARBA00029784"/>
    </source>
</evidence>
<feature type="domain" description="Exportin-1/Importin-beta-like" evidence="10">
    <location>
        <begin position="120"/>
        <end position="233"/>
    </location>
</feature>
<evidence type="ECO:0000256" key="4">
    <source>
        <dbReference type="ARBA" id="ARBA00022555"/>
    </source>
</evidence>
<dbReference type="GO" id="GO:0005737">
    <property type="term" value="C:cytoplasm"/>
    <property type="evidence" value="ECO:0007669"/>
    <property type="project" value="UniProtKB-SubCell"/>
</dbReference>
<dbReference type="PANTHER" id="PTHR15952:SF11">
    <property type="entry name" value="EXPORTIN-T"/>
    <property type="match status" value="1"/>
</dbReference>
<dbReference type="GO" id="GO:0016363">
    <property type="term" value="C:nuclear matrix"/>
    <property type="evidence" value="ECO:0007669"/>
    <property type="project" value="TreeGrafter"/>
</dbReference>
<comment type="function">
    <text evidence="9">tRNA nucleus export receptor which facilitates tRNA translocation across the nuclear pore complex.</text>
</comment>
<evidence type="ECO:0000256" key="6">
    <source>
        <dbReference type="ARBA" id="ARBA00023242"/>
    </source>
</evidence>
<evidence type="ECO:0000313" key="12">
    <source>
        <dbReference type="Proteomes" id="UP000179807"/>
    </source>
</evidence>
<keyword evidence="5 9" id="KW-0694">RNA-binding</keyword>
<dbReference type="OrthoDB" id="26399at2759"/>
<comment type="caution">
    <text evidence="11">The sequence shown here is derived from an EMBL/GenBank/DDBJ whole genome shotgun (WGS) entry which is preliminary data.</text>
</comment>
<dbReference type="AlphaFoldDB" id="A0A1J4KH24"/>